<dbReference type="NCBIfam" id="TIGR01640">
    <property type="entry name" value="F_box_assoc_1"/>
    <property type="match status" value="1"/>
</dbReference>
<dbReference type="InterPro" id="IPR017451">
    <property type="entry name" value="F-box-assoc_interact_dom"/>
</dbReference>
<protein>
    <recommendedName>
        <fullName evidence="1">F-box domain-containing protein</fullName>
    </recommendedName>
</protein>
<dbReference type="Gene3D" id="1.20.1280.50">
    <property type="match status" value="1"/>
</dbReference>
<evidence type="ECO:0000313" key="3">
    <source>
        <dbReference type="Proteomes" id="UP001420932"/>
    </source>
</evidence>
<dbReference type="Pfam" id="PF08268">
    <property type="entry name" value="FBA_3"/>
    <property type="match status" value="1"/>
</dbReference>
<dbReference type="EMBL" id="JBBNAF010000012">
    <property type="protein sequence ID" value="KAK9091941.1"/>
    <property type="molecule type" value="Genomic_DNA"/>
</dbReference>
<dbReference type="InterPro" id="IPR050796">
    <property type="entry name" value="SCF_F-box_component"/>
</dbReference>
<dbReference type="InterPro" id="IPR013187">
    <property type="entry name" value="F-box-assoc_dom_typ3"/>
</dbReference>
<dbReference type="Pfam" id="PF00646">
    <property type="entry name" value="F-box"/>
    <property type="match status" value="1"/>
</dbReference>
<gene>
    <name evidence="2" type="ORF">Syun_026852</name>
</gene>
<sequence>MESLPREIIVNILTRLPIMSVLQLKKVCRSWRAFMQDASLSTMLLALATERNPCLILHHDSPIRNQLFFLDDDAKNGYSKAVRKVSLPFTSVMPEFDVSGSCNGFLCLSDSLLAETIFLYNPFFQEHMELPKTLNCANHDVVIGFGFVSASNEYKVIRIVYYMEPCDRLRRSVYQQRSQVDLFTLGKDHSWRIVGSAKYRIHRHSPKILLNGFLHWVVIPYNCRPSPSRIILAFDFTTEKFEVVPCPRWERPVRHTFQLAEIQGCLSAVVNCKDGSIDIWVMKEYKVRESWMKEFTIGNYVPIGLNPRLSRPIRIWRNGMSRGSVQVLCSLKCGKLLLEYENQALVCYDPSGGNFEEFIIHGLPEWFRSVVTHVGNLFSFEAEIVRSKSLLGDIRSACYS</sequence>
<dbReference type="AlphaFoldDB" id="A0AAP0EEJ0"/>
<comment type="caution">
    <text evidence="2">The sequence shown here is derived from an EMBL/GenBank/DDBJ whole genome shotgun (WGS) entry which is preliminary data.</text>
</comment>
<dbReference type="InterPro" id="IPR001810">
    <property type="entry name" value="F-box_dom"/>
</dbReference>
<dbReference type="Proteomes" id="UP001420932">
    <property type="component" value="Unassembled WGS sequence"/>
</dbReference>
<name>A0AAP0EEJ0_9MAGN</name>
<dbReference type="SMART" id="SM00256">
    <property type="entry name" value="FBOX"/>
    <property type="match status" value="1"/>
</dbReference>
<reference evidence="2 3" key="1">
    <citation type="submission" date="2024-01" db="EMBL/GenBank/DDBJ databases">
        <title>Genome assemblies of Stephania.</title>
        <authorList>
            <person name="Yang L."/>
        </authorList>
    </citation>
    <scope>NUCLEOTIDE SEQUENCE [LARGE SCALE GENOMIC DNA]</scope>
    <source>
        <strain evidence="2">YNDBR</strain>
        <tissue evidence="2">Leaf</tissue>
    </source>
</reference>
<proteinExistence type="predicted"/>
<evidence type="ECO:0000313" key="2">
    <source>
        <dbReference type="EMBL" id="KAK9091941.1"/>
    </source>
</evidence>
<dbReference type="PROSITE" id="PS50181">
    <property type="entry name" value="FBOX"/>
    <property type="match status" value="1"/>
</dbReference>
<dbReference type="InterPro" id="IPR036047">
    <property type="entry name" value="F-box-like_dom_sf"/>
</dbReference>
<accession>A0AAP0EEJ0</accession>
<organism evidence="2 3">
    <name type="scientific">Stephania yunnanensis</name>
    <dbReference type="NCBI Taxonomy" id="152371"/>
    <lineage>
        <taxon>Eukaryota</taxon>
        <taxon>Viridiplantae</taxon>
        <taxon>Streptophyta</taxon>
        <taxon>Embryophyta</taxon>
        <taxon>Tracheophyta</taxon>
        <taxon>Spermatophyta</taxon>
        <taxon>Magnoliopsida</taxon>
        <taxon>Ranunculales</taxon>
        <taxon>Menispermaceae</taxon>
        <taxon>Menispermoideae</taxon>
        <taxon>Cissampelideae</taxon>
        <taxon>Stephania</taxon>
    </lineage>
</organism>
<keyword evidence="3" id="KW-1185">Reference proteome</keyword>
<feature type="domain" description="F-box" evidence="1">
    <location>
        <begin position="1"/>
        <end position="47"/>
    </location>
</feature>
<evidence type="ECO:0000259" key="1">
    <source>
        <dbReference type="PROSITE" id="PS50181"/>
    </source>
</evidence>
<dbReference type="PANTHER" id="PTHR31672:SF13">
    <property type="entry name" value="F-BOX PROTEIN CPR30-LIKE"/>
    <property type="match status" value="1"/>
</dbReference>
<dbReference type="SUPFAM" id="SSF81383">
    <property type="entry name" value="F-box domain"/>
    <property type="match status" value="1"/>
</dbReference>
<dbReference type="PANTHER" id="PTHR31672">
    <property type="entry name" value="BNACNNG10540D PROTEIN"/>
    <property type="match status" value="1"/>
</dbReference>